<dbReference type="RefSeq" id="WP_191692021.1">
    <property type="nucleotide sequence ID" value="NZ_JACSQY010000016.1"/>
</dbReference>
<dbReference type="InterPro" id="IPR016181">
    <property type="entry name" value="Acyl_CoA_acyltransferase"/>
</dbReference>
<evidence type="ECO:0000313" key="3">
    <source>
        <dbReference type="Proteomes" id="UP000659496"/>
    </source>
</evidence>
<reference evidence="2 3" key="1">
    <citation type="submission" date="2020-08" db="EMBL/GenBank/DDBJ databases">
        <title>A Genomic Blueprint of the Chicken Gut Microbiome.</title>
        <authorList>
            <person name="Gilroy R."/>
            <person name="Ravi A."/>
            <person name="Getino M."/>
            <person name="Pursley I."/>
            <person name="Horton D.L."/>
            <person name="Alikhan N.-F."/>
            <person name="Baker D."/>
            <person name="Gharbi K."/>
            <person name="Hall N."/>
            <person name="Watson M."/>
            <person name="Adriaenssens E.M."/>
            <person name="Foster-Nyarko E."/>
            <person name="Jarju S."/>
            <person name="Secka A."/>
            <person name="Antonio M."/>
            <person name="Oren A."/>
            <person name="Chaudhuri R."/>
            <person name="La Ragione R.M."/>
            <person name="Hildebrand F."/>
            <person name="Pallen M.J."/>
        </authorList>
    </citation>
    <scope>NUCLEOTIDE SEQUENCE [LARGE SCALE GENOMIC DNA]</scope>
    <source>
        <strain evidence="2 3">Sa3CUA8</strain>
    </source>
</reference>
<dbReference type="SUPFAM" id="SSF55729">
    <property type="entry name" value="Acyl-CoA N-acyltransferases (Nat)"/>
    <property type="match status" value="1"/>
</dbReference>
<evidence type="ECO:0000259" key="1">
    <source>
        <dbReference type="PROSITE" id="PS51186"/>
    </source>
</evidence>
<dbReference type="EMBL" id="JACSQY010000016">
    <property type="protein sequence ID" value="MBD7909613.1"/>
    <property type="molecule type" value="Genomic_DNA"/>
</dbReference>
<dbReference type="Gene3D" id="3.40.630.30">
    <property type="match status" value="1"/>
</dbReference>
<comment type="caution">
    <text evidence="2">The sequence shown here is derived from an EMBL/GenBank/DDBJ whole genome shotgun (WGS) entry which is preliminary data.</text>
</comment>
<dbReference type="Proteomes" id="UP000659496">
    <property type="component" value="Unassembled WGS sequence"/>
</dbReference>
<dbReference type="Pfam" id="PF13527">
    <property type="entry name" value="Acetyltransf_9"/>
    <property type="match status" value="1"/>
</dbReference>
<sequence>MDLKILTKEQFLHYIPSLNRLFKKSFGKDIHPDFLKWRYLDNPTGELLVAVAIEDGEIIANYSASPVFFRKGNESFKTALSMTTMTDPNYNGMGLFPKLANMLYNEMIERNYSAVWGFPNGNSHGAFVKKLGWKDIYEIPTLRYEVKKQEKKKMEKGYRIEFDNEYNKIDEINLIKKDQYIVEKSKKYYEWRYNKHPFNTYKHIVLFKNHEIVGSVLYKIYNNSIDILEFNGIENKEDINCILSFLDNLAIESGYNSISCWMSVFDHKHTVFEKFGFNVTVPITYFCLKQFKGNFELDYNKYFIQMGDSDVY</sequence>
<keyword evidence="3" id="KW-1185">Reference proteome</keyword>
<dbReference type="PROSITE" id="PS51186">
    <property type="entry name" value="GNAT"/>
    <property type="match status" value="1"/>
</dbReference>
<dbReference type="InterPro" id="IPR000182">
    <property type="entry name" value="GNAT_dom"/>
</dbReference>
<protein>
    <submittedName>
        <fullName evidence="2">GNAT family N-acetyltransferase</fullName>
    </submittedName>
</protein>
<proteinExistence type="predicted"/>
<name>A0ABR8PN70_9BACL</name>
<evidence type="ECO:0000313" key="2">
    <source>
        <dbReference type="EMBL" id="MBD7909613.1"/>
    </source>
</evidence>
<organism evidence="2 3">
    <name type="scientific">Sporosarcina gallistercoris</name>
    <dbReference type="NCBI Taxonomy" id="2762245"/>
    <lineage>
        <taxon>Bacteria</taxon>
        <taxon>Bacillati</taxon>
        <taxon>Bacillota</taxon>
        <taxon>Bacilli</taxon>
        <taxon>Bacillales</taxon>
        <taxon>Caryophanaceae</taxon>
        <taxon>Sporosarcina</taxon>
    </lineage>
</organism>
<gene>
    <name evidence="2" type="ORF">H9659_14845</name>
</gene>
<accession>A0ABR8PN70</accession>
<feature type="domain" description="N-acetyltransferase" evidence="1">
    <location>
        <begin position="1"/>
        <end position="155"/>
    </location>
</feature>